<dbReference type="EMBL" id="CAJVCH010536008">
    <property type="protein sequence ID" value="CAG7825378.1"/>
    <property type="molecule type" value="Genomic_DNA"/>
</dbReference>
<evidence type="ECO:0000313" key="1">
    <source>
        <dbReference type="EMBL" id="CAG7825378.1"/>
    </source>
</evidence>
<keyword evidence="2" id="KW-1185">Reference proteome</keyword>
<feature type="non-terminal residue" evidence="1">
    <location>
        <position position="184"/>
    </location>
</feature>
<proteinExistence type="predicted"/>
<comment type="caution">
    <text evidence="1">The sequence shown here is derived from an EMBL/GenBank/DDBJ whole genome shotgun (WGS) entry which is preliminary data.</text>
</comment>
<dbReference type="Proteomes" id="UP000708208">
    <property type="component" value="Unassembled WGS sequence"/>
</dbReference>
<protein>
    <submittedName>
        <fullName evidence="1">Uncharacterized protein</fullName>
    </submittedName>
</protein>
<organism evidence="1 2">
    <name type="scientific">Allacma fusca</name>
    <dbReference type="NCBI Taxonomy" id="39272"/>
    <lineage>
        <taxon>Eukaryota</taxon>
        <taxon>Metazoa</taxon>
        <taxon>Ecdysozoa</taxon>
        <taxon>Arthropoda</taxon>
        <taxon>Hexapoda</taxon>
        <taxon>Collembola</taxon>
        <taxon>Symphypleona</taxon>
        <taxon>Sminthuridae</taxon>
        <taxon>Allacma</taxon>
    </lineage>
</organism>
<accession>A0A8J2L5D0</accession>
<evidence type="ECO:0000313" key="2">
    <source>
        <dbReference type="Proteomes" id="UP000708208"/>
    </source>
</evidence>
<gene>
    <name evidence="1" type="ORF">AFUS01_LOCUS35491</name>
</gene>
<dbReference type="AlphaFoldDB" id="A0A8J2L5D0"/>
<reference evidence="1" key="1">
    <citation type="submission" date="2021-06" db="EMBL/GenBank/DDBJ databases">
        <authorList>
            <person name="Hodson N. C."/>
            <person name="Mongue J. A."/>
            <person name="Jaron S. K."/>
        </authorList>
    </citation>
    <scope>NUCLEOTIDE SEQUENCE</scope>
</reference>
<sequence length="184" mass="20984">MKLIVPDVSLLNPTVFDALLESKGSTLKELSVEETPEDGEGTLLQKNKRLKFEDNCDQHSMHKEMFLKVFKTEGNFEEITLVTSDSEVLNAVLTSDRLNHVKNIDLMLHNMGRELGEFLGSAAMPRVTFLRIDLSPSDVVLYSQQLLSLVKSVVSTIEDLEMDFVPMTRFPVLPRLKYIHFLDW</sequence>
<name>A0A8J2L5D0_9HEXA</name>